<protein>
    <submittedName>
        <fullName evidence="2">Collagen alpha 1 chain</fullName>
    </submittedName>
</protein>
<dbReference type="KEGG" id="gla:GL50803_0016900"/>
<dbReference type="PROSITE" id="PS50082">
    <property type="entry name" value="WD_REPEATS_2"/>
    <property type="match status" value="1"/>
</dbReference>
<dbReference type="SMART" id="SM00320">
    <property type="entry name" value="WD40"/>
    <property type="match status" value="6"/>
</dbReference>
<comment type="caution">
    <text evidence="2">The sequence shown here is derived from an EMBL/GenBank/DDBJ whole genome shotgun (WGS) entry which is preliminary data.</text>
</comment>
<evidence type="ECO:0000313" key="3">
    <source>
        <dbReference type="Proteomes" id="UP000001548"/>
    </source>
</evidence>
<reference evidence="2 3" key="1">
    <citation type="journal article" date="2007" name="Science">
        <title>Genomic minimalism in the early diverging intestinal parasite Giardia lamblia.</title>
        <authorList>
            <person name="Morrison H.G."/>
            <person name="McArthur A.G."/>
            <person name="Gillin F.D."/>
            <person name="Aley S.B."/>
            <person name="Adam R.D."/>
            <person name="Olsen G.J."/>
            <person name="Best A.A."/>
            <person name="Cande W.Z."/>
            <person name="Chen F."/>
            <person name="Cipriano M.J."/>
            <person name="Davids B.J."/>
            <person name="Dawson S.C."/>
            <person name="Elmendorf H.G."/>
            <person name="Hehl A.B."/>
            <person name="Holder M.E."/>
            <person name="Huse S.M."/>
            <person name="Kim U.U."/>
            <person name="Lasek-Nesselquist E."/>
            <person name="Manning G."/>
            <person name="Nigam A."/>
            <person name="Nixon J.E."/>
            <person name="Palm D."/>
            <person name="Passamaneck N.E."/>
            <person name="Prabhu A."/>
            <person name="Reich C.I."/>
            <person name="Reiner D.S."/>
            <person name="Samuelson J."/>
            <person name="Svard S.G."/>
            <person name="Sogin M.L."/>
        </authorList>
    </citation>
    <scope>NUCLEOTIDE SEQUENCE [LARGE SCALE GENOMIC DNA]</scope>
    <source>
        <strain evidence="2 3">WB C6</strain>
    </source>
</reference>
<proteinExistence type="predicted"/>
<dbReference type="PANTHER" id="PTHR22836">
    <property type="entry name" value="WD40 REPEAT PROTEIN"/>
    <property type="match status" value="1"/>
</dbReference>
<sequence>MHHSHNHGHHGRDSGPVVQQKNGTSISKAKANKTIDYANNHMLYLADLMNQSHFPRLTDVPLPLNCYSRMYVPLDPVLDKYIQHKKVEVSESKKDYVQMRCCEFNSDGRFILAGIERGDIVYHNTYDFSYFYMETIHKVGKESGSSAFITRLRVLPTGENDILTSSGNGYVVYLDNFLNRLPSKECYGKQVHKGCITDMAVAGDGSHFVTCCDKTAIVSHLSNSVDTCFKTLITITGFDSSLTSLACHPFSPLLLIGEYTGGISIWDLRINTKSKKDPVGSHAHILSAKVPRENKISFLNWHSSGSIYVVGSCDKRVRIYDIRNPSEPIYMVSLNNDPTCMKWNPVLPSTFAVGDSGGNVSFFDLAVAHEVNISGTYPVSSLDEVTLESVLGISTSEHSSDPIHLRPLETITRAHRSTKDTQQILDLAYHPNGHVLATIGDDKDMRFWSCNRPGTLLHDIFHHSGDHTWLNPADERYSHNQSHRIVHATVNTAADRLNQDELAPFYRTPDDGRPAEEVLIPGLLESRSMSL</sequence>
<dbReference type="EMBL" id="AACB03000003">
    <property type="protein sequence ID" value="KAE8302626.1"/>
    <property type="molecule type" value="Genomic_DNA"/>
</dbReference>
<dbReference type="InterPro" id="IPR015943">
    <property type="entry name" value="WD40/YVTN_repeat-like_dom_sf"/>
</dbReference>
<dbReference type="HOGENOM" id="CLU_000288_77_1_1"/>
<feature type="compositionally biased region" description="Basic residues" evidence="1">
    <location>
        <begin position="1"/>
        <end position="10"/>
    </location>
</feature>
<feature type="region of interest" description="Disordered" evidence="1">
    <location>
        <begin position="1"/>
        <end position="25"/>
    </location>
</feature>
<dbReference type="Pfam" id="PF00400">
    <property type="entry name" value="WD40"/>
    <property type="match status" value="3"/>
</dbReference>
<keyword evidence="3" id="KW-1185">Reference proteome</keyword>
<dbReference type="Pfam" id="PF12894">
    <property type="entry name" value="ANAPC4_WD40"/>
    <property type="match status" value="1"/>
</dbReference>
<dbReference type="Proteomes" id="UP000001548">
    <property type="component" value="Unassembled WGS sequence"/>
</dbReference>
<name>A8BHU7_GIAIC</name>
<dbReference type="OMA" id="HHWDVKS"/>
<dbReference type="RefSeq" id="XP_001706926.1">
    <property type="nucleotide sequence ID" value="XM_001706874.1"/>
</dbReference>
<keyword evidence="2" id="KW-0176">Collagen</keyword>
<dbReference type="GO" id="GO:0031124">
    <property type="term" value="P:mRNA 3'-end processing"/>
    <property type="evidence" value="ECO:0007669"/>
    <property type="project" value="InterPro"/>
</dbReference>
<evidence type="ECO:0000256" key="1">
    <source>
        <dbReference type="SAM" id="MobiDB-lite"/>
    </source>
</evidence>
<dbReference type="SUPFAM" id="SSF50978">
    <property type="entry name" value="WD40 repeat-like"/>
    <property type="match status" value="1"/>
</dbReference>
<dbReference type="STRING" id="184922.A8BHU7"/>
<dbReference type="VEuPathDB" id="GiardiaDB:GL50803_16900"/>
<dbReference type="GO" id="GO:0005847">
    <property type="term" value="C:mRNA cleavage and polyadenylation specificity factor complex"/>
    <property type="evidence" value="ECO:0000318"/>
    <property type="project" value="GO_Central"/>
</dbReference>
<organism evidence="2 3">
    <name type="scientific">Giardia intestinalis (strain ATCC 50803 / WB clone C6)</name>
    <name type="common">Giardia lamblia</name>
    <dbReference type="NCBI Taxonomy" id="184922"/>
    <lineage>
        <taxon>Eukaryota</taxon>
        <taxon>Metamonada</taxon>
        <taxon>Diplomonadida</taxon>
        <taxon>Hexamitidae</taxon>
        <taxon>Giardiinae</taxon>
        <taxon>Giardia</taxon>
    </lineage>
</organism>
<evidence type="ECO:0000313" key="2">
    <source>
        <dbReference type="EMBL" id="KAE8302626.1"/>
    </source>
</evidence>
<dbReference type="AlphaFoldDB" id="A8BHU7"/>
<dbReference type="InterPro" id="IPR024977">
    <property type="entry name" value="Apc4-like_WD40_dom"/>
</dbReference>
<dbReference type="GeneID" id="5699797"/>
<gene>
    <name evidence="2" type="ORF">GL50803_0016900</name>
</gene>
<dbReference type="InterPro" id="IPR045245">
    <property type="entry name" value="Pfs2-like"/>
</dbReference>
<dbReference type="InterPro" id="IPR001680">
    <property type="entry name" value="WD40_rpt"/>
</dbReference>
<dbReference type="InterPro" id="IPR036322">
    <property type="entry name" value="WD40_repeat_dom_sf"/>
</dbReference>
<dbReference type="Gene3D" id="2.130.10.10">
    <property type="entry name" value="YVTN repeat-like/Quinoprotein amine dehydrogenase"/>
    <property type="match status" value="3"/>
</dbReference>
<accession>A8BHU7</accession>
<dbReference type="PANTHER" id="PTHR22836:SF0">
    <property type="entry name" value="PRE-MRNA 3' END PROCESSING PROTEIN WDR33"/>
    <property type="match status" value="1"/>
</dbReference>